<evidence type="ECO:0000256" key="2">
    <source>
        <dbReference type="ARBA" id="ARBA00022559"/>
    </source>
</evidence>
<dbReference type="GO" id="GO:0046872">
    <property type="term" value="F:metal ion binding"/>
    <property type="evidence" value="ECO:0007669"/>
    <property type="project" value="UniProtKB-KW"/>
</dbReference>
<dbReference type="NCBIfam" id="TIGR01413">
    <property type="entry name" value="Dyp_perox_fam"/>
    <property type="match status" value="1"/>
</dbReference>
<feature type="domain" description="Dyp-type peroxidase C-terminal" evidence="8">
    <location>
        <begin position="145"/>
        <end position="306"/>
    </location>
</feature>
<dbReference type="InterPro" id="IPR011008">
    <property type="entry name" value="Dimeric_a/b-barrel"/>
</dbReference>
<dbReference type="PaxDb" id="67767-A0A0J7KHH9"/>
<dbReference type="Proteomes" id="UP000036403">
    <property type="component" value="Unassembled WGS sequence"/>
</dbReference>
<comment type="similarity">
    <text evidence="6">Belongs to the DyP-type peroxidase family.</text>
</comment>
<dbReference type="STRING" id="67767.A0A0J7KHH9"/>
<accession>A0A0J7KHH9</accession>
<dbReference type="OrthoDB" id="76259at2759"/>
<gene>
    <name evidence="9" type="ORF">RF55_10651</name>
</gene>
<keyword evidence="3" id="KW-0479">Metal-binding</keyword>
<proteinExistence type="inferred from homology"/>
<dbReference type="AlphaFoldDB" id="A0A0J7KHH9"/>
<keyword evidence="2 9" id="KW-0575">Peroxidase</keyword>
<comment type="cofactor">
    <cofactor evidence="1">
        <name>heme b</name>
        <dbReference type="ChEBI" id="CHEBI:60344"/>
    </cofactor>
</comment>
<keyword evidence="5" id="KW-0408">Iron</keyword>
<dbReference type="PANTHER" id="PTHR30521">
    <property type="entry name" value="DEFERROCHELATASE/PEROXIDASE"/>
    <property type="match status" value="1"/>
</dbReference>
<dbReference type="PANTHER" id="PTHR30521:SF0">
    <property type="entry name" value="DYP-TYPE PEROXIDASE FAMILY PROTEIN"/>
    <property type="match status" value="1"/>
</dbReference>
<dbReference type="Pfam" id="PF04261">
    <property type="entry name" value="Dyp_perox_N"/>
    <property type="match status" value="1"/>
</dbReference>
<dbReference type="InterPro" id="IPR048327">
    <property type="entry name" value="Dyp_perox_N"/>
</dbReference>
<dbReference type="SUPFAM" id="SSF54909">
    <property type="entry name" value="Dimeric alpha+beta barrel"/>
    <property type="match status" value="1"/>
</dbReference>
<keyword evidence="4" id="KW-0560">Oxidoreductase</keyword>
<dbReference type="InterPro" id="IPR048328">
    <property type="entry name" value="Dyp_perox_C"/>
</dbReference>
<dbReference type="EMBL" id="LBMM01007495">
    <property type="protein sequence ID" value="KMQ89689.1"/>
    <property type="molecule type" value="Genomic_DNA"/>
</dbReference>
<evidence type="ECO:0000256" key="1">
    <source>
        <dbReference type="ARBA" id="ARBA00001970"/>
    </source>
</evidence>
<evidence type="ECO:0000256" key="4">
    <source>
        <dbReference type="ARBA" id="ARBA00023002"/>
    </source>
</evidence>
<sequence>MTMKIIPNKHLPTTPQNATGNVEAYSAFIAWNINNLSDAKNLFGDLGDLAKDVKFPEKDHTFSCVCGFSPCGYEKVFGCDTPKELVKLPEIKGAKYNLTVDLTDGLFHLRASALGVIEEFLHNLVRKYPNALHVKKKVIGYKLSQNRDWLGFIDGTADPVTQEEREACVLIQSPNKKFNLGAYVLFQTYIHDLKAWDKTAVHEQEKIIGRGKLDNVQPLNQSPQSHIALNTIVVDGVEMDIVRDNAPFTTEKGERGTAFIGYSAQSSVLIQMLTNMFVGNPKGHYDHILDFSKNTFSCLYFCPNQDILDALGS</sequence>
<reference evidence="9 10" key="1">
    <citation type="submission" date="2015-04" db="EMBL/GenBank/DDBJ databases">
        <title>Lasius niger genome sequencing.</title>
        <authorList>
            <person name="Konorov E.A."/>
            <person name="Nikitin M.A."/>
            <person name="Kirill M.V."/>
            <person name="Chang P."/>
        </authorList>
    </citation>
    <scope>NUCLEOTIDE SEQUENCE [LARGE SCALE GENOMIC DNA]</scope>
    <source>
        <tissue evidence="9">Whole</tissue>
    </source>
</reference>
<name>A0A0J7KHH9_LASNI</name>
<protein>
    <submittedName>
        <fullName evidence="9">Dyp-type peroxidase</fullName>
    </submittedName>
</protein>
<dbReference type="PROSITE" id="PS51404">
    <property type="entry name" value="DYP_PEROXIDASE"/>
    <property type="match status" value="1"/>
</dbReference>
<evidence type="ECO:0000256" key="3">
    <source>
        <dbReference type="ARBA" id="ARBA00022723"/>
    </source>
</evidence>
<evidence type="ECO:0000256" key="5">
    <source>
        <dbReference type="ARBA" id="ARBA00023004"/>
    </source>
</evidence>
<evidence type="ECO:0000259" key="7">
    <source>
        <dbReference type="Pfam" id="PF04261"/>
    </source>
</evidence>
<keyword evidence="10" id="KW-1185">Reference proteome</keyword>
<feature type="domain" description="Dyp-type peroxidase N-terminal" evidence="7">
    <location>
        <begin position="34"/>
        <end position="142"/>
    </location>
</feature>
<dbReference type="GO" id="GO:0020037">
    <property type="term" value="F:heme binding"/>
    <property type="evidence" value="ECO:0007669"/>
    <property type="project" value="InterPro"/>
</dbReference>
<dbReference type="InterPro" id="IPR006314">
    <property type="entry name" value="Dyp_peroxidase"/>
</dbReference>
<comment type="caution">
    <text evidence="9">The sequence shown here is derived from an EMBL/GenBank/DDBJ whole genome shotgun (WGS) entry which is preliminary data.</text>
</comment>
<dbReference type="Pfam" id="PF20628">
    <property type="entry name" value="Dyp_perox_C"/>
    <property type="match status" value="1"/>
</dbReference>
<organism evidence="9 10">
    <name type="scientific">Lasius niger</name>
    <name type="common">Black garden ant</name>
    <dbReference type="NCBI Taxonomy" id="67767"/>
    <lineage>
        <taxon>Eukaryota</taxon>
        <taxon>Metazoa</taxon>
        <taxon>Ecdysozoa</taxon>
        <taxon>Arthropoda</taxon>
        <taxon>Hexapoda</taxon>
        <taxon>Insecta</taxon>
        <taxon>Pterygota</taxon>
        <taxon>Neoptera</taxon>
        <taxon>Endopterygota</taxon>
        <taxon>Hymenoptera</taxon>
        <taxon>Apocrita</taxon>
        <taxon>Aculeata</taxon>
        <taxon>Formicoidea</taxon>
        <taxon>Formicidae</taxon>
        <taxon>Formicinae</taxon>
        <taxon>Lasius</taxon>
        <taxon>Lasius</taxon>
    </lineage>
</organism>
<evidence type="ECO:0000256" key="6">
    <source>
        <dbReference type="ARBA" id="ARBA00025737"/>
    </source>
</evidence>
<evidence type="ECO:0000313" key="9">
    <source>
        <dbReference type="EMBL" id="KMQ89689.1"/>
    </source>
</evidence>
<dbReference type="GO" id="GO:0004601">
    <property type="term" value="F:peroxidase activity"/>
    <property type="evidence" value="ECO:0007669"/>
    <property type="project" value="UniProtKB-KW"/>
</dbReference>
<evidence type="ECO:0000259" key="8">
    <source>
        <dbReference type="Pfam" id="PF20628"/>
    </source>
</evidence>
<evidence type="ECO:0000313" key="10">
    <source>
        <dbReference type="Proteomes" id="UP000036403"/>
    </source>
</evidence>
<dbReference type="GO" id="GO:0005829">
    <property type="term" value="C:cytosol"/>
    <property type="evidence" value="ECO:0007669"/>
    <property type="project" value="TreeGrafter"/>
</dbReference>